<sequence length="63" mass="7447">MNHGVEMIGPDNIKRAANTIVEDDYVRSAFSFFGREGEVVTIEEKIYMDDQHHIIRIERKRRL</sequence>
<keyword evidence="2" id="KW-1185">Reference proteome</keyword>
<evidence type="ECO:0000313" key="1">
    <source>
        <dbReference type="EMBL" id="KNC72295.1"/>
    </source>
</evidence>
<protein>
    <submittedName>
        <fullName evidence="1">Uncharacterized protein</fullName>
    </submittedName>
</protein>
<dbReference type="GeneID" id="25915653"/>
<dbReference type="EMBL" id="KQ247285">
    <property type="protein sequence ID" value="KNC72295.1"/>
    <property type="molecule type" value="Genomic_DNA"/>
</dbReference>
<evidence type="ECO:0000313" key="2">
    <source>
        <dbReference type="Proteomes" id="UP000054560"/>
    </source>
</evidence>
<gene>
    <name evidence="1" type="ORF">SARC_15149</name>
</gene>
<dbReference type="Proteomes" id="UP000054560">
    <property type="component" value="Unassembled WGS sequence"/>
</dbReference>
<organism evidence="1 2">
    <name type="scientific">Sphaeroforma arctica JP610</name>
    <dbReference type="NCBI Taxonomy" id="667725"/>
    <lineage>
        <taxon>Eukaryota</taxon>
        <taxon>Ichthyosporea</taxon>
        <taxon>Ichthyophonida</taxon>
        <taxon>Sphaeroforma</taxon>
    </lineage>
</organism>
<dbReference type="AlphaFoldDB" id="A0A0L0F6E6"/>
<dbReference type="RefSeq" id="XP_014146197.1">
    <property type="nucleotide sequence ID" value="XM_014290722.1"/>
</dbReference>
<proteinExistence type="predicted"/>
<reference evidence="1 2" key="1">
    <citation type="submission" date="2011-02" db="EMBL/GenBank/DDBJ databases">
        <title>The Genome Sequence of Sphaeroforma arctica JP610.</title>
        <authorList>
            <consortium name="The Broad Institute Genome Sequencing Platform"/>
            <person name="Russ C."/>
            <person name="Cuomo C."/>
            <person name="Young S.K."/>
            <person name="Zeng Q."/>
            <person name="Gargeya S."/>
            <person name="Alvarado L."/>
            <person name="Berlin A."/>
            <person name="Chapman S.B."/>
            <person name="Chen Z."/>
            <person name="Freedman E."/>
            <person name="Gellesch M."/>
            <person name="Goldberg J."/>
            <person name="Griggs A."/>
            <person name="Gujja S."/>
            <person name="Heilman E."/>
            <person name="Heiman D."/>
            <person name="Howarth C."/>
            <person name="Mehta T."/>
            <person name="Neiman D."/>
            <person name="Pearson M."/>
            <person name="Roberts A."/>
            <person name="Saif S."/>
            <person name="Shea T."/>
            <person name="Shenoy N."/>
            <person name="Sisk P."/>
            <person name="Stolte C."/>
            <person name="Sykes S."/>
            <person name="White J."/>
            <person name="Yandava C."/>
            <person name="Burger G."/>
            <person name="Gray M.W."/>
            <person name="Holland P.W.H."/>
            <person name="King N."/>
            <person name="Lang F.B.F."/>
            <person name="Roger A.J."/>
            <person name="Ruiz-Trillo I."/>
            <person name="Haas B."/>
            <person name="Nusbaum C."/>
            <person name="Birren B."/>
        </authorList>
    </citation>
    <scope>NUCLEOTIDE SEQUENCE [LARGE SCALE GENOMIC DNA]</scope>
    <source>
        <strain evidence="1 2">JP610</strain>
    </source>
</reference>
<name>A0A0L0F6E6_9EUKA</name>
<accession>A0A0L0F6E6</accession>